<reference evidence="1" key="1">
    <citation type="journal article" date="2021" name="Mol. Ecol. Resour.">
        <title>Apolygus lucorum genome provides insights into omnivorousness and mesophyll feeding.</title>
        <authorList>
            <person name="Liu Y."/>
            <person name="Liu H."/>
            <person name="Wang H."/>
            <person name="Huang T."/>
            <person name="Liu B."/>
            <person name="Yang B."/>
            <person name="Yin L."/>
            <person name="Li B."/>
            <person name="Zhang Y."/>
            <person name="Zhang S."/>
            <person name="Jiang F."/>
            <person name="Zhang X."/>
            <person name="Ren Y."/>
            <person name="Wang B."/>
            <person name="Wang S."/>
            <person name="Lu Y."/>
            <person name="Wu K."/>
            <person name="Fan W."/>
            <person name="Wang G."/>
        </authorList>
    </citation>
    <scope>NUCLEOTIDE SEQUENCE</scope>
    <source>
        <strain evidence="1">12Hb</strain>
    </source>
</reference>
<gene>
    <name evidence="1" type="ORF">GE061_009590</name>
</gene>
<accession>A0A6A4KIH7</accession>
<dbReference type="InterPro" id="IPR033116">
    <property type="entry name" value="TRYPSIN_SER"/>
</dbReference>
<evidence type="ECO:0000313" key="2">
    <source>
        <dbReference type="Proteomes" id="UP000466442"/>
    </source>
</evidence>
<dbReference type="AlphaFoldDB" id="A0A6A4KIH7"/>
<protein>
    <submittedName>
        <fullName evidence="1">Uncharacterized protein</fullName>
    </submittedName>
</protein>
<dbReference type="SMART" id="SM00020">
    <property type="entry name" value="Tryp_SPc"/>
    <property type="match status" value="1"/>
</dbReference>
<dbReference type="InterPro" id="IPR018114">
    <property type="entry name" value="TRYPSIN_HIS"/>
</dbReference>
<dbReference type="Proteomes" id="UP000466442">
    <property type="component" value="Unassembled WGS sequence"/>
</dbReference>
<dbReference type="PROSITE" id="PS00135">
    <property type="entry name" value="TRYPSIN_SER"/>
    <property type="match status" value="1"/>
</dbReference>
<dbReference type="PROSITE" id="PS00134">
    <property type="entry name" value="TRYPSIN_HIS"/>
    <property type="match status" value="1"/>
</dbReference>
<organism evidence="1 2">
    <name type="scientific">Apolygus lucorum</name>
    <name type="common">Small green plant bug</name>
    <name type="synonym">Lygocoris lucorum</name>
    <dbReference type="NCBI Taxonomy" id="248454"/>
    <lineage>
        <taxon>Eukaryota</taxon>
        <taxon>Metazoa</taxon>
        <taxon>Ecdysozoa</taxon>
        <taxon>Arthropoda</taxon>
        <taxon>Hexapoda</taxon>
        <taxon>Insecta</taxon>
        <taxon>Pterygota</taxon>
        <taxon>Neoptera</taxon>
        <taxon>Paraneoptera</taxon>
        <taxon>Hemiptera</taxon>
        <taxon>Heteroptera</taxon>
        <taxon>Panheteroptera</taxon>
        <taxon>Cimicomorpha</taxon>
        <taxon>Miridae</taxon>
        <taxon>Mirini</taxon>
        <taxon>Apolygus</taxon>
    </lineage>
</organism>
<dbReference type="GO" id="GO:0004252">
    <property type="term" value="F:serine-type endopeptidase activity"/>
    <property type="evidence" value="ECO:0007669"/>
    <property type="project" value="InterPro"/>
</dbReference>
<dbReference type="PROSITE" id="PS50240">
    <property type="entry name" value="TRYPSIN_DOM"/>
    <property type="match status" value="1"/>
</dbReference>
<dbReference type="SUPFAM" id="SSF50494">
    <property type="entry name" value="Trypsin-like serine proteases"/>
    <property type="match status" value="1"/>
</dbReference>
<proteinExistence type="predicted"/>
<name>A0A6A4KIH7_APOLU</name>
<dbReference type="Gene3D" id="2.40.10.10">
    <property type="entry name" value="Trypsin-like serine proteases"/>
    <property type="match status" value="2"/>
</dbReference>
<dbReference type="InterPro" id="IPR001254">
    <property type="entry name" value="Trypsin_dom"/>
</dbReference>
<dbReference type="InterPro" id="IPR043504">
    <property type="entry name" value="Peptidase_S1_PA_chymotrypsin"/>
</dbReference>
<comment type="caution">
    <text evidence="1">The sequence shown here is derived from an EMBL/GenBank/DDBJ whole genome shotgun (WGS) entry which is preliminary data.</text>
</comment>
<keyword evidence="2" id="KW-1185">Reference proteome</keyword>
<dbReference type="Pfam" id="PF00089">
    <property type="entry name" value="Trypsin"/>
    <property type="match status" value="1"/>
</dbReference>
<dbReference type="InterPro" id="IPR009003">
    <property type="entry name" value="Peptidase_S1_PA"/>
</dbReference>
<dbReference type="GO" id="GO:0006508">
    <property type="term" value="P:proteolysis"/>
    <property type="evidence" value="ECO:0007669"/>
    <property type="project" value="InterPro"/>
</dbReference>
<dbReference type="EMBL" id="WIXP02000002">
    <property type="protein sequence ID" value="KAF6214847.1"/>
    <property type="molecule type" value="Genomic_DNA"/>
</dbReference>
<evidence type="ECO:0000313" key="1">
    <source>
        <dbReference type="EMBL" id="KAF6214847.1"/>
    </source>
</evidence>
<sequence length="382" mass="43291">MVKLNSITLLLLPSIILLQFGHLSEVRQKRVLFGREGERGDRDYVPSYRYFVFLSHTKPAWIWRTLGILVSPDQEDLVCGGSILTPFIVLTAAHCVGERIQDGSKRNALKRASLFEHPLFSYVGHNLRTKMKYWVDPKVYATATSAVYLDFGGRTVSGYLDDFGLVLLKNSIADEVPKAKISYAPSYPDKDIVEFFDEVLQNEYMCLHIGHGLWKVSNSDRPEVDIVTSDPIRWGWRTVMNEDDCEYVTYPRGDRYPGDGFNYTKENTWVCSQTTHRHKKVDDLLYNGGRGDSGGPFTCNHVLFGVLSKGSTIAATNIITWDTPILYSRFYIGSEYRADFIAYYKGIADAATDANLRSLTSPPRFAVSDPLLLYILVLLTYL</sequence>